<dbReference type="PATRIC" id="fig|1263867.3.peg.4775"/>
<dbReference type="AlphaFoldDB" id="M2AYM4"/>
<reference evidence="1" key="1">
    <citation type="submission" date="2012-11" db="EMBL/GenBank/DDBJ databases">
        <title>Permanent draft genomes of Rhodopirellula europaea strain SH398 and 6C.</title>
        <authorList>
            <person name="Richter M."/>
            <person name="Richter-Heitmann T."/>
            <person name="Frank C."/>
            <person name="Harder J."/>
            <person name="Glockner F.O."/>
        </authorList>
    </citation>
    <scope>NUCLEOTIDE SEQUENCE</scope>
    <source>
        <strain evidence="1">6C</strain>
    </source>
</reference>
<protein>
    <submittedName>
        <fullName evidence="1">Uncharacterized protein</fullName>
    </submittedName>
</protein>
<sequence length="114" mass="12758">MSGTWSSLEQPGHFNFIDHHSHRFGSGKVSIRNSQFLRESVRDDGDDNPIDWSKIRLVVNCRTIYRRVEAECSDFGDFSGGCGQTNAGADELIWEDCMKKRPGSLELPGVLGII</sequence>
<evidence type="ECO:0000313" key="1">
    <source>
        <dbReference type="EMBL" id="EMB14648.1"/>
    </source>
</evidence>
<comment type="caution">
    <text evidence="1">The sequence shown here is derived from an EMBL/GenBank/DDBJ whole genome shotgun (WGS) entry which is preliminary data.</text>
</comment>
<accession>M2AYM4</accession>
<reference evidence="1" key="2">
    <citation type="journal article" date="2013" name="Mar. Genomics">
        <title>Expression of sulfatases in Rhodopirellula baltica and the diversity of sulfatases in the genus Rhodopirellula.</title>
        <authorList>
            <person name="Wegner C.E."/>
            <person name="Richter-Heitmann T."/>
            <person name="Klindworth A."/>
            <person name="Klockow C."/>
            <person name="Richter M."/>
            <person name="Achstetter T."/>
            <person name="Glockner F.O."/>
            <person name="Harder J."/>
        </authorList>
    </citation>
    <scope>NUCLEOTIDE SEQUENCE [LARGE SCALE GENOMIC DNA]</scope>
    <source>
        <strain evidence="1">6C</strain>
    </source>
</reference>
<dbReference type="EMBL" id="ANMO01000211">
    <property type="protein sequence ID" value="EMB14648.1"/>
    <property type="molecule type" value="Genomic_DNA"/>
</dbReference>
<name>M2AYM4_9BACT</name>
<dbReference type="Proteomes" id="UP000011529">
    <property type="component" value="Unassembled WGS sequence"/>
</dbReference>
<keyword evidence="2" id="KW-1185">Reference proteome</keyword>
<proteinExistence type="predicted"/>
<evidence type="ECO:0000313" key="2">
    <source>
        <dbReference type="Proteomes" id="UP000011529"/>
    </source>
</evidence>
<gene>
    <name evidence="1" type="ORF">RE6C_04455</name>
</gene>
<organism evidence="1 2">
    <name type="scientific">Rhodopirellula europaea 6C</name>
    <dbReference type="NCBI Taxonomy" id="1263867"/>
    <lineage>
        <taxon>Bacteria</taxon>
        <taxon>Pseudomonadati</taxon>
        <taxon>Planctomycetota</taxon>
        <taxon>Planctomycetia</taxon>
        <taxon>Pirellulales</taxon>
        <taxon>Pirellulaceae</taxon>
        <taxon>Rhodopirellula</taxon>
    </lineage>
</organism>